<dbReference type="EMBL" id="JBHUEE010000013">
    <property type="protein sequence ID" value="MFD1719796.1"/>
    <property type="molecule type" value="Genomic_DNA"/>
</dbReference>
<dbReference type="PANTHER" id="PTHR43649:SF14">
    <property type="entry name" value="BLR3389 PROTEIN"/>
    <property type="match status" value="1"/>
</dbReference>
<dbReference type="Gene3D" id="3.40.190.10">
    <property type="entry name" value="Periplasmic binding protein-like II"/>
    <property type="match status" value="1"/>
</dbReference>
<evidence type="ECO:0000256" key="1">
    <source>
        <dbReference type="SAM" id="MobiDB-lite"/>
    </source>
</evidence>
<dbReference type="Pfam" id="PF13416">
    <property type="entry name" value="SBP_bac_8"/>
    <property type="match status" value="1"/>
</dbReference>
<dbReference type="InterPro" id="IPR050490">
    <property type="entry name" value="Bact_solute-bd_prot1"/>
</dbReference>
<feature type="compositionally biased region" description="Basic residues" evidence="1">
    <location>
        <begin position="1"/>
        <end position="18"/>
    </location>
</feature>
<evidence type="ECO:0000313" key="3">
    <source>
        <dbReference type="Proteomes" id="UP001597277"/>
    </source>
</evidence>
<evidence type="ECO:0000313" key="2">
    <source>
        <dbReference type="EMBL" id="MFD1719796.1"/>
    </source>
</evidence>
<keyword evidence="3" id="KW-1185">Reference proteome</keyword>
<dbReference type="Proteomes" id="UP001597277">
    <property type="component" value="Unassembled WGS sequence"/>
</dbReference>
<reference evidence="3" key="1">
    <citation type="journal article" date="2019" name="Int. J. Syst. Evol. Microbiol.">
        <title>The Global Catalogue of Microorganisms (GCM) 10K type strain sequencing project: providing services to taxonomists for standard genome sequencing and annotation.</title>
        <authorList>
            <consortium name="The Broad Institute Genomics Platform"/>
            <consortium name="The Broad Institute Genome Sequencing Center for Infectious Disease"/>
            <person name="Wu L."/>
            <person name="Ma J."/>
        </authorList>
    </citation>
    <scope>NUCLEOTIDE SEQUENCE [LARGE SCALE GENOMIC DNA]</scope>
    <source>
        <strain evidence="3">JCM 17130</strain>
    </source>
</reference>
<dbReference type="RefSeq" id="WP_388010799.1">
    <property type="nucleotide sequence ID" value="NZ_JBHUEE010000013.1"/>
</dbReference>
<sequence>MNGRTHRAGPHVPGHRTTRNGAAPPGPSRRNFLLGAGALGGAAALGLGGCSGAASAFTGGTLDFWHLLTGPDGQILTRMLEDFQGEHGDVTVNETVLAWGRPYYTKLAMASAGGRAPDVAVMHIARLPGYAPGGMLDSWDLDLLEELGVGPDTFPETVWEKGFYGDELKAIPLDMHPFVLYYNTDVAEQAGVLGPDGLLEGVDTEEGFRDVALRMGEVTGGHGLSYGYLDDAANMWRMFDTWYTQMGGTINLPEGGPMEIDEDKAIRTLEWIRSLLDGEVASASNLGSSAIAEFGTQRAGMFMGGVWEIQSYRDQGVPFGMQMIPPIFGRPAAYCDSHSFVLPHQSSPDPDKRRMVHEMVASLLKSSVQWADAGHLPVYLPVLESEEYSQLDPQADYAEAAEHAVYDPPAYFTGSGADFSEYFGDHLLQVYTGAVPPERGLQNFIDRINELLAKPSPL</sequence>
<comment type="caution">
    <text evidence="2">The sequence shown here is derived from an EMBL/GenBank/DDBJ whole genome shotgun (WGS) entry which is preliminary data.</text>
</comment>
<accession>A0ABW4L8C8</accession>
<protein>
    <submittedName>
        <fullName evidence="2">Extracellular solute-binding protein</fullName>
    </submittedName>
</protein>
<feature type="region of interest" description="Disordered" evidence="1">
    <location>
        <begin position="1"/>
        <end position="28"/>
    </location>
</feature>
<dbReference type="PROSITE" id="PS51318">
    <property type="entry name" value="TAT"/>
    <property type="match status" value="1"/>
</dbReference>
<dbReference type="InterPro" id="IPR006311">
    <property type="entry name" value="TAT_signal"/>
</dbReference>
<name>A0ABW4L8C8_9MICO</name>
<dbReference type="InterPro" id="IPR006059">
    <property type="entry name" value="SBP"/>
</dbReference>
<organism evidence="2 3">
    <name type="scientific">Georgenia deserti</name>
    <dbReference type="NCBI Taxonomy" id="2093781"/>
    <lineage>
        <taxon>Bacteria</taxon>
        <taxon>Bacillati</taxon>
        <taxon>Actinomycetota</taxon>
        <taxon>Actinomycetes</taxon>
        <taxon>Micrococcales</taxon>
        <taxon>Bogoriellaceae</taxon>
        <taxon>Georgenia</taxon>
    </lineage>
</organism>
<gene>
    <name evidence="2" type="ORF">ACFSE6_18280</name>
</gene>
<proteinExistence type="predicted"/>
<dbReference type="PANTHER" id="PTHR43649">
    <property type="entry name" value="ARABINOSE-BINDING PROTEIN-RELATED"/>
    <property type="match status" value="1"/>
</dbReference>
<dbReference type="SUPFAM" id="SSF53850">
    <property type="entry name" value="Periplasmic binding protein-like II"/>
    <property type="match status" value="1"/>
</dbReference>